<feature type="domain" description="DUF7707" evidence="3">
    <location>
        <begin position="22"/>
        <end position="121"/>
    </location>
</feature>
<feature type="transmembrane region" description="Helical" evidence="1">
    <location>
        <begin position="168"/>
        <end position="189"/>
    </location>
</feature>
<keyword evidence="1" id="KW-0812">Transmembrane</keyword>
<sequence length="192" mass="20283">MSFTARALGALALLATILCVSAFDPMSVDNSTKLTWCENQVGFCTNVCQELTKGAECQQNQCDIMSLSYVCICQGNISPNASEYTYTIPYFQCVADNQACIKSCAQSDNACYSKCNERSCAAEFPKKYNQTIATSLSPTPTGTNGMPTGTGLPPGIFDNSGARYTSSWAAVGGSSVLGLVVFLTVGVMFGGN</sequence>
<keyword evidence="2" id="KW-0732">Signal</keyword>
<dbReference type="AlphaFoldDB" id="A0A9P5VHY4"/>
<accession>A0A9P5VHY4</accession>
<organism evidence="4 5">
    <name type="scientific">Podila minutissima</name>
    <dbReference type="NCBI Taxonomy" id="64525"/>
    <lineage>
        <taxon>Eukaryota</taxon>
        <taxon>Fungi</taxon>
        <taxon>Fungi incertae sedis</taxon>
        <taxon>Mucoromycota</taxon>
        <taxon>Mortierellomycotina</taxon>
        <taxon>Mortierellomycetes</taxon>
        <taxon>Mortierellales</taxon>
        <taxon>Mortierellaceae</taxon>
        <taxon>Podila</taxon>
    </lineage>
</organism>
<name>A0A9P5VHY4_9FUNG</name>
<reference evidence="4" key="1">
    <citation type="journal article" date="2020" name="Fungal Divers.">
        <title>Resolving the Mortierellaceae phylogeny through synthesis of multi-gene phylogenetics and phylogenomics.</title>
        <authorList>
            <person name="Vandepol N."/>
            <person name="Liber J."/>
            <person name="Desiro A."/>
            <person name="Na H."/>
            <person name="Kennedy M."/>
            <person name="Barry K."/>
            <person name="Grigoriev I.V."/>
            <person name="Miller A.N."/>
            <person name="O'Donnell K."/>
            <person name="Stajich J.E."/>
            <person name="Bonito G."/>
        </authorList>
    </citation>
    <scope>NUCLEOTIDE SEQUENCE</scope>
    <source>
        <strain evidence="4">NVP1</strain>
    </source>
</reference>
<dbReference type="EMBL" id="JAAAUY010001025">
    <property type="protein sequence ID" value="KAF9324811.1"/>
    <property type="molecule type" value="Genomic_DNA"/>
</dbReference>
<keyword evidence="1" id="KW-1133">Transmembrane helix</keyword>
<dbReference type="PANTHER" id="PTHR38118">
    <property type="entry name" value="ANCHORED CELL WALL PROTEIN 11-RELATED"/>
    <property type="match status" value="1"/>
</dbReference>
<protein>
    <recommendedName>
        <fullName evidence="3">DUF7707 domain-containing protein</fullName>
    </recommendedName>
</protein>
<comment type="caution">
    <text evidence="4">The sequence shown here is derived from an EMBL/GenBank/DDBJ whole genome shotgun (WGS) entry which is preliminary data.</text>
</comment>
<evidence type="ECO:0000256" key="2">
    <source>
        <dbReference type="SAM" id="SignalP"/>
    </source>
</evidence>
<evidence type="ECO:0000256" key="1">
    <source>
        <dbReference type="SAM" id="Phobius"/>
    </source>
</evidence>
<proteinExistence type="predicted"/>
<evidence type="ECO:0000313" key="4">
    <source>
        <dbReference type="EMBL" id="KAF9324811.1"/>
    </source>
</evidence>
<dbReference type="PANTHER" id="PTHR38118:SF2">
    <property type="entry name" value="CDP-ALCOHOL PHOSPHATIDYLTRANSFERASE PROTEIN"/>
    <property type="match status" value="1"/>
</dbReference>
<feature type="signal peptide" evidence="2">
    <location>
        <begin position="1"/>
        <end position="22"/>
    </location>
</feature>
<keyword evidence="1" id="KW-0472">Membrane</keyword>
<dbReference type="InterPro" id="IPR056124">
    <property type="entry name" value="DUF7707"/>
</dbReference>
<dbReference type="Pfam" id="PF24808">
    <property type="entry name" value="DUF7707"/>
    <property type="match status" value="1"/>
</dbReference>
<evidence type="ECO:0000313" key="5">
    <source>
        <dbReference type="Proteomes" id="UP000696485"/>
    </source>
</evidence>
<feature type="chain" id="PRO_5040360311" description="DUF7707 domain-containing protein" evidence="2">
    <location>
        <begin position="23"/>
        <end position="192"/>
    </location>
</feature>
<dbReference type="Proteomes" id="UP000696485">
    <property type="component" value="Unassembled WGS sequence"/>
</dbReference>
<gene>
    <name evidence="4" type="ORF">BG006_000210</name>
</gene>
<evidence type="ECO:0000259" key="3">
    <source>
        <dbReference type="Pfam" id="PF24808"/>
    </source>
</evidence>
<keyword evidence="5" id="KW-1185">Reference proteome</keyword>